<gene>
    <name evidence="7" type="ORF">METZ01_LOCUS432190</name>
</gene>
<reference evidence="7" key="1">
    <citation type="submission" date="2018-05" db="EMBL/GenBank/DDBJ databases">
        <authorList>
            <person name="Lanie J.A."/>
            <person name="Ng W.-L."/>
            <person name="Kazmierczak K.M."/>
            <person name="Andrzejewski T.M."/>
            <person name="Davidsen T.M."/>
            <person name="Wayne K.J."/>
            <person name="Tettelin H."/>
            <person name="Glass J.I."/>
            <person name="Rusch D."/>
            <person name="Podicherti R."/>
            <person name="Tsui H.-C.T."/>
            <person name="Winkler M.E."/>
        </authorList>
    </citation>
    <scope>NUCLEOTIDE SEQUENCE</scope>
</reference>
<comment type="subcellular location">
    <subcellularLocation>
        <location evidence="1">Membrane</location>
        <topology evidence="1">Multi-pass membrane protein</topology>
    </subcellularLocation>
</comment>
<keyword evidence="3 6" id="KW-0812">Transmembrane</keyword>
<sequence length="265" mass="27708">RNFKMTNPHPPEITIKAVILGILLSIILAGANAYLGLFAGMTVSASIPAAVISMGVLALFRRSNILENNIVQTAASAGESLAAGVIFTIPALVLMGYWQDFDYIEIAKIAGIGGLIGVLFTVPLRRALILEANLKYPEGIATAEVLRAGEEARSSDSADSKSGLKTIAAAGLVGGLMKIAEQGFGMWHAVVERAVTIGGSIFGLGTNLSPALISVGYIVGRNIGILVVAGGLISWGIAIPIYSAIYGFEGDPLESAWNIWNSKIR</sequence>
<feature type="non-terminal residue" evidence="7">
    <location>
        <position position="265"/>
    </location>
</feature>
<dbReference type="GO" id="GO:0016020">
    <property type="term" value="C:membrane"/>
    <property type="evidence" value="ECO:0007669"/>
    <property type="project" value="UniProtKB-SubCell"/>
</dbReference>
<dbReference type="PANTHER" id="PTHR31645:SF0">
    <property type="entry name" value="OLIGOPEPTIDE TRANSPORTER YGL114W-RELATED"/>
    <property type="match status" value="1"/>
</dbReference>
<feature type="transmembrane region" description="Helical" evidence="6">
    <location>
        <begin position="223"/>
        <end position="245"/>
    </location>
</feature>
<evidence type="ECO:0008006" key="8">
    <source>
        <dbReference type="Google" id="ProtNLM"/>
    </source>
</evidence>
<keyword evidence="2" id="KW-0813">Transport</keyword>
<feature type="transmembrane region" description="Helical" evidence="6">
    <location>
        <begin position="37"/>
        <end position="60"/>
    </location>
</feature>
<dbReference type="InterPro" id="IPR045035">
    <property type="entry name" value="YSL-like"/>
</dbReference>
<dbReference type="InterPro" id="IPR004814">
    <property type="entry name" value="Oligopep_transpt"/>
</dbReference>
<organism evidence="7">
    <name type="scientific">marine metagenome</name>
    <dbReference type="NCBI Taxonomy" id="408172"/>
    <lineage>
        <taxon>unclassified sequences</taxon>
        <taxon>metagenomes</taxon>
        <taxon>ecological metagenomes</taxon>
    </lineage>
</organism>
<evidence type="ECO:0000256" key="2">
    <source>
        <dbReference type="ARBA" id="ARBA00022448"/>
    </source>
</evidence>
<dbReference type="AlphaFoldDB" id="A0A382Y7Q1"/>
<keyword evidence="5 6" id="KW-0472">Membrane</keyword>
<evidence type="ECO:0000256" key="1">
    <source>
        <dbReference type="ARBA" id="ARBA00004141"/>
    </source>
</evidence>
<dbReference type="InterPro" id="IPR004813">
    <property type="entry name" value="OPT"/>
</dbReference>
<proteinExistence type="predicted"/>
<dbReference type="NCBIfam" id="TIGR00728">
    <property type="entry name" value="OPT_sfam"/>
    <property type="match status" value="1"/>
</dbReference>
<dbReference type="PANTHER" id="PTHR31645">
    <property type="entry name" value="OLIGOPEPTIDE TRANSPORTER YGL114W-RELATED"/>
    <property type="match status" value="1"/>
</dbReference>
<accession>A0A382Y7Q1</accession>
<evidence type="ECO:0000256" key="4">
    <source>
        <dbReference type="ARBA" id="ARBA00022989"/>
    </source>
</evidence>
<dbReference type="NCBIfam" id="TIGR00733">
    <property type="entry name" value="OPT family oligopeptide transporter"/>
    <property type="match status" value="1"/>
</dbReference>
<dbReference type="GO" id="GO:0035673">
    <property type="term" value="F:oligopeptide transmembrane transporter activity"/>
    <property type="evidence" value="ECO:0007669"/>
    <property type="project" value="InterPro"/>
</dbReference>
<evidence type="ECO:0000256" key="5">
    <source>
        <dbReference type="ARBA" id="ARBA00023136"/>
    </source>
</evidence>
<evidence type="ECO:0000256" key="3">
    <source>
        <dbReference type="ARBA" id="ARBA00022692"/>
    </source>
</evidence>
<feature type="non-terminal residue" evidence="7">
    <location>
        <position position="1"/>
    </location>
</feature>
<evidence type="ECO:0000313" key="7">
    <source>
        <dbReference type="EMBL" id="SVD79336.1"/>
    </source>
</evidence>
<feature type="transmembrane region" description="Helical" evidence="6">
    <location>
        <begin position="12"/>
        <end position="31"/>
    </location>
</feature>
<name>A0A382Y7Q1_9ZZZZ</name>
<dbReference type="Pfam" id="PF03169">
    <property type="entry name" value="OPT"/>
    <property type="match status" value="1"/>
</dbReference>
<evidence type="ECO:0000256" key="6">
    <source>
        <dbReference type="SAM" id="Phobius"/>
    </source>
</evidence>
<dbReference type="EMBL" id="UINC01173634">
    <property type="protein sequence ID" value="SVD79336.1"/>
    <property type="molecule type" value="Genomic_DNA"/>
</dbReference>
<keyword evidence="4 6" id="KW-1133">Transmembrane helix</keyword>
<feature type="transmembrane region" description="Helical" evidence="6">
    <location>
        <begin position="81"/>
        <end position="98"/>
    </location>
</feature>
<protein>
    <recommendedName>
        <fullName evidence="8">Oligopeptide transporter, OPT family</fullName>
    </recommendedName>
</protein>